<dbReference type="InterPro" id="IPR042203">
    <property type="entry name" value="Leu/Phe-tRNA_Trfase_C"/>
</dbReference>
<keyword evidence="3 15" id="KW-0808">Transferase</keyword>
<dbReference type="OrthoDB" id="9790282at2"/>
<dbReference type="GO" id="GO:0005737">
    <property type="term" value="C:cytoplasm"/>
    <property type="evidence" value="ECO:0007669"/>
    <property type="project" value="UniProtKB-SubCell"/>
</dbReference>
<sequence length="231" mass="25719">MIYLPELGNNPEIFPPLTQATPDGLLAWGGDLSCARLYAAYQRGIFPWYSEGEPLLWWSPDPRMVLYPEQLHISRSLKKTLHQRKFRITMNHAFAQVISACAEIPRQGQAGTWITQEMQAAYQALHQQGAALSVEAWQQDNLVGGAYGVIIGQAFFGESMFARASNASKVAFVHLVQYLAAQGCLLLDCQVYSAHLASLGARLVPRQVFSQQLKNAVNTRDRIACEPLELN</sequence>
<evidence type="ECO:0000256" key="2">
    <source>
        <dbReference type="ARBA" id="ARBA00022490"/>
    </source>
</evidence>
<evidence type="ECO:0000256" key="13">
    <source>
        <dbReference type="ARBA" id="ARBA00077165"/>
    </source>
</evidence>
<dbReference type="PANTHER" id="PTHR30098:SF2">
    <property type="entry name" value="LEUCYL_PHENYLALANYL-TRNA--PROTEIN TRANSFERASE"/>
    <property type="match status" value="1"/>
</dbReference>
<comment type="function">
    <text evidence="8 15">Functions in the N-end rule pathway of protein degradation where it conjugates Leu, Phe and, less efficiently, Met from aminoacyl-tRNAs to the N-termini of proteins containing an N-terminal arginine or lysine.</text>
</comment>
<comment type="catalytic activity">
    <reaction evidence="6 15">
        <text>N-terminal L-arginyl-[protein] + L-leucyl-tRNA(Leu) = N-terminal L-leucyl-L-arginyl-[protein] + tRNA(Leu) + H(+)</text>
        <dbReference type="Rhea" id="RHEA:50416"/>
        <dbReference type="Rhea" id="RHEA-COMP:9613"/>
        <dbReference type="Rhea" id="RHEA-COMP:9622"/>
        <dbReference type="Rhea" id="RHEA-COMP:12672"/>
        <dbReference type="Rhea" id="RHEA-COMP:12673"/>
        <dbReference type="ChEBI" id="CHEBI:15378"/>
        <dbReference type="ChEBI" id="CHEBI:64719"/>
        <dbReference type="ChEBI" id="CHEBI:78442"/>
        <dbReference type="ChEBI" id="CHEBI:78494"/>
        <dbReference type="ChEBI" id="CHEBI:133044"/>
        <dbReference type="EC" id="2.3.2.6"/>
    </reaction>
</comment>
<dbReference type="EMBL" id="FNYH01000008">
    <property type="protein sequence ID" value="SEI71981.1"/>
    <property type="molecule type" value="Genomic_DNA"/>
</dbReference>
<evidence type="ECO:0000313" key="16">
    <source>
        <dbReference type="EMBL" id="SEI71981.1"/>
    </source>
</evidence>
<keyword evidence="17" id="KW-1185">Reference proteome</keyword>
<dbReference type="Pfam" id="PF03588">
    <property type="entry name" value="Leu_Phe_trans"/>
    <property type="match status" value="1"/>
</dbReference>
<proteinExistence type="inferred from homology"/>
<comment type="catalytic activity">
    <reaction evidence="5 15">
        <text>L-phenylalanyl-tRNA(Phe) + an N-terminal L-alpha-aminoacyl-[protein] = an N-terminal L-phenylalanyl-L-alpha-aminoacyl-[protein] + tRNA(Phe)</text>
        <dbReference type="Rhea" id="RHEA:43632"/>
        <dbReference type="Rhea" id="RHEA-COMP:9668"/>
        <dbReference type="Rhea" id="RHEA-COMP:9699"/>
        <dbReference type="Rhea" id="RHEA-COMP:10636"/>
        <dbReference type="Rhea" id="RHEA-COMP:10637"/>
        <dbReference type="ChEBI" id="CHEBI:78442"/>
        <dbReference type="ChEBI" id="CHEBI:78531"/>
        <dbReference type="ChEBI" id="CHEBI:78597"/>
        <dbReference type="ChEBI" id="CHEBI:83561"/>
        <dbReference type="EC" id="2.3.2.6"/>
    </reaction>
</comment>
<evidence type="ECO:0000256" key="4">
    <source>
        <dbReference type="ARBA" id="ARBA00023315"/>
    </source>
</evidence>
<dbReference type="GO" id="GO:0008914">
    <property type="term" value="F:leucyl-tRNA--protein transferase activity"/>
    <property type="evidence" value="ECO:0007669"/>
    <property type="project" value="UniProtKB-UniRule"/>
</dbReference>
<dbReference type="Gene3D" id="3.40.630.70">
    <property type="entry name" value="Leucyl/phenylalanyl-tRNA-protein transferase, C-terminal domain"/>
    <property type="match status" value="1"/>
</dbReference>
<comment type="subcellular location">
    <subcellularLocation>
        <location evidence="1 15">Cytoplasm</location>
    </subcellularLocation>
</comment>
<keyword evidence="2 15" id="KW-0963">Cytoplasm</keyword>
<evidence type="ECO:0000256" key="14">
    <source>
        <dbReference type="ARBA" id="ARBA00083640"/>
    </source>
</evidence>
<evidence type="ECO:0000256" key="6">
    <source>
        <dbReference type="ARBA" id="ARBA00050652"/>
    </source>
</evidence>
<dbReference type="EC" id="2.3.2.6" evidence="10 15"/>
<evidence type="ECO:0000256" key="9">
    <source>
        <dbReference type="ARBA" id="ARBA00061535"/>
    </source>
</evidence>
<accession>A0A1H6SW61</accession>
<dbReference type="NCBIfam" id="TIGR00667">
    <property type="entry name" value="aat"/>
    <property type="match status" value="1"/>
</dbReference>
<dbReference type="InterPro" id="IPR042221">
    <property type="entry name" value="Leu/Phe-tRNA_Trfase_N"/>
</dbReference>
<keyword evidence="4 15" id="KW-0012">Acyltransferase</keyword>
<comment type="catalytic activity">
    <reaction evidence="7 15">
        <text>N-terminal L-lysyl-[protein] + L-leucyl-tRNA(Leu) = N-terminal L-leucyl-L-lysyl-[protein] + tRNA(Leu) + H(+)</text>
        <dbReference type="Rhea" id="RHEA:12340"/>
        <dbReference type="Rhea" id="RHEA-COMP:9613"/>
        <dbReference type="Rhea" id="RHEA-COMP:9622"/>
        <dbReference type="Rhea" id="RHEA-COMP:12670"/>
        <dbReference type="Rhea" id="RHEA-COMP:12671"/>
        <dbReference type="ChEBI" id="CHEBI:15378"/>
        <dbReference type="ChEBI" id="CHEBI:65249"/>
        <dbReference type="ChEBI" id="CHEBI:78442"/>
        <dbReference type="ChEBI" id="CHEBI:78494"/>
        <dbReference type="ChEBI" id="CHEBI:133043"/>
        <dbReference type="EC" id="2.3.2.6"/>
    </reaction>
</comment>
<dbReference type="HAMAP" id="MF_00688">
    <property type="entry name" value="Leu_Phe_trans"/>
    <property type="match status" value="1"/>
</dbReference>
<dbReference type="InterPro" id="IPR004616">
    <property type="entry name" value="Leu/Phe-tRNA_Trfase"/>
</dbReference>
<evidence type="ECO:0000256" key="15">
    <source>
        <dbReference type="HAMAP-Rule" id="MF_00688"/>
    </source>
</evidence>
<dbReference type="AlphaFoldDB" id="A0A1H6SW61"/>
<evidence type="ECO:0000256" key="7">
    <source>
        <dbReference type="ARBA" id="ARBA00051538"/>
    </source>
</evidence>
<evidence type="ECO:0000256" key="3">
    <source>
        <dbReference type="ARBA" id="ARBA00022679"/>
    </source>
</evidence>
<dbReference type="Gene3D" id="3.30.70.3550">
    <property type="entry name" value="Leucyl/phenylalanyl-tRNA-protein transferase, N-terminal domain"/>
    <property type="match status" value="1"/>
</dbReference>
<protein>
    <recommendedName>
        <fullName evidence="11 15">Leucyl/phenylalanyl-tRNA--protein transferase</fullName>
        <ecNumber evidence="10 15">2.3.2.6</ecNumber>
    </recommendedName>
    <alternativeName>
        <fullName evidence="12 15">L/F-transferase</fullName>
    </alternativeName>
    <alternativeName>
        <fullName evidence="13 15">Leucyltransferase</fullName>
    </alternativeName>
    <alternativeName>
        <fullName evidence="14 15">Phenyalanyltransferase</fullName>
    </alternativeName>
</protein>
<dbReference type="FunFam" id="3.30.70.3550:FF:000001">
    <property type="entry name" value="Leucyl/phenylalanyl-tRNA--protein transferase"/>
    <property type="match status" value="1"/>
</dbReference>
<dbReference type="STRING" id="64971.SAMN05421831_10890"/>
<dbReference type="PANTHER" id="PTHR30098">
    <property type="entry name" value="LEUCYL/PHENYLALANYL-TRNA--PROTEIN TRANSFERASE"/>
    <property type="match status" value="1"/>
</dbReference>
<reference evidence="17" key="1">
    <citation type="submission" date="2016-10" db="EMBL/GenBank/DDBJ databases">
        <authorList>
            <person name="Varghese N."/>
            <person name="Submissions S."/>
        </authorList>
    </citation>
    <scope>NUCLEOTIDE SEQUENCE [LARGE SCALE GENOMIC DNA]</scope>
    <source>
        <strain evidence="17">DSM 7165</strain>
    </source>
</reference>
<comment type="similarity">
    <text evidence="9 15">Belongs to the L/F-transferase family.</text>
</comment>
<dbReference type="FunFam" id="3.40.630.70:FF:000001">
    <property type="entry name" value="Leucyl/phenylalanyl-tRNA--protein transferase"/>
    <property type="match status" value="1"/>
</dbReference>
<evidence type="ECO:0000256" key="5">
    <source>
        <dbReference type="ARBA" id="ARBA00050607"/>
    </source>
</evidence>
<evidence type="ECO:0000256" key="11">
    <source>
        <dbReference type="ARBA" id="ARBA00074372"/>
    </source>
</evidence>
<dbReference type="Proteomes" id="UP000242999">
    <property type="component" value="Unassembled WGS sequence"/>
</dbReference>
<name>A0A1H6SW61_9GAMM</name>
<gene>
    <name evidence="15" type="primary">aat</name>
    <name evidence="16" type="ORF">SAMN05421831_10890</name>
</gene>
<dbReference type="GO" id="GO:0030163">
    <property type="term" value="P:protein catabolic process"/>
    <property type="evidence" value="ECO:0007669"/>
    <property type="project" value="UniProtKB-UniRule"/>
</dbReference>
<dbReference type="InterPro" id="IPR016181">
    <property type="entry name" value="Acyl_CoA_acyltransferase"/>
</dbReference>
<dbReference type="RefSeq" id="WP_093310260.1">
    <property type="nucleotide sequence ID" value="NZ_FNYH01000008.1"/>
</dbReference>
<evidence type="ECO:0000256" key="1">
    <source>
        <dbReference type="ARBA" id="ARBA00004496"/>
    </source>
</evidence>
<evidence type="ECO:0000256" key="12">
    <source>
        <dbReference type="ARBA" id="ARBA00077136"/>
    </source>
</evidence>
<evidence type="ECO:0000313" key="17">
    <source>
        <dbReference type="Proteomes" id="UP000242999"/>
    </source>
</evidence>
<organism evidence="16 17">
    <name type="scientific">Allopseudospirillum japonicum</name>
    <dbReference type="NCBI Taxonomy" id="64971"/>
    <lineage>
        <taxon>Bacteria</taxon>
        <taxon>Pseudomonadati</taxon>
        <taxon>Pseudomonadota</taxon>
        <taxon>Gammaproteobacteria</taxon>
        <taxon>Oceanospirillales</taxon>
        <taxon>Oceanospirillaceae</taxon>
        <taxon>Allopseudospirillum</taxon>
    </lineage>
</organism>
<dbReference type="SUPFAM" id="SSF55729">
    <property type="entry name" value="Acyl-CoA N-acyltransferases (Nat)"/>
    <property type="match status" value="1"/>
</dbReference>
<evidence type="ECO:0000256" key="10">
    <source>
        <dbReference type="ARBA" id="ARBA00066767"/>
    </source>
</evidence>
<evidence type="ECO:0000256" key="8">
    <source>
        <dbReference type="ARBA" id="ARBA00054043"/>
    </source>
</evidence>